<feature type="region of interest" description="Disordered" evidence="1">
    <location>
        <begin position="335"/>
        <end position="356"/>
    </location>
</feature>
<reference evidence="2 3" key="1">
    <citation type="submission" date="2016-12" db="EMBL/GenBank/DDBJ databases">
        <title>Marinobacter lutaoensis whole genome sequencing.</title>
        <authorList>
            <person name="Verma A."/>
            <person name="Krishnamurthi S."/>
        </authorList>
    </citation>
    <scope>NUCLEOTIDE SEQUENCE [LARGE SCALE GENOMIC DNA]</scope>
    <source>
        <strain evidence="2 3">T5054</strain>
    </source>
</reference>
<dbReference type="InterPro" id="IPR011050">
    <property type="entry name" value="Pectin_lyase_fold/virulence"/>
</dbReference>
<dbReference type="PANTHER" id="PTHR41339:SF1">
    <property type="entry name" value="SECRETED PROTEIN"/>
    <property type="match status" value="1"/>
</dbReference>
<proteinExistence type="predicted"/>
<evidence type="ECO:0000313" key="3">
    <source>
        <dbReference type="Proteomes" id="UP000189339"/>
    </source>
</evidence>
<dbReference type="Gene3D" id="2.160.20.10">
    <property type="entry name" value="Single-stranded right-handed beta-helix, Pectin lyase-like"/>
    <property type="match status" value="1"/>
</dbReference>
<feature type="compositionally biased region" description="Basic and acidic residues" evidence="1">
    <location>
        <begin position="344"/>
        <end position="353"/>
    </location>
</feature>
<organism evidence="2 3">
    <name type="scientific">Marinobacter lutaoensis</name>
    <dbReference type="NCBI Taxonomy" id="135739"/>
    <lineage>
        <taxon>Bacteria</taxon>
        <taxon>Pseudomonadati</taxon>
        <taxon>Pseudomonadota</taxon>
        <taxon>Gammaproteobacteria</taxon>
        <taxon>Pseudomonadales</taxon>
        <taxon>Marinobacteraceae</taxon>
        <taxon>Marinobacter</taxon>
    </lineage>
</organism>
<dbReference type="Proteomes" id="UP000189339">
    <property type="component" value="Unassembled WGS sequence"/>
</dbReference>
<dbReference type="OrthoDB" id="237393at2"/>
<dbReference type="SUPFAM" id="SSF51126">
    <property type="entry name" value="Pectin lyase-like"/>
    <property type="match status" value="1"/>
</dbReference>
<name>A0A1V2DTX6_9GAMM</name>
<accession>A0A1V2DTX6</accession>
<dbReference type="AlphaFoldDB" id="A0A1V2DTX6"/>
<dbReference type="PANTHER" id="PTHR41339">
    <property type="entry name" value="LIPL48"/>
    <property type="match status" value="1"/>
</dbReference>
<dbReference type="STRING" id="135739.BTO32_08950"/>
<evidence type="ECO:0008006" key="4">
    <source>
        <dbReference type="Google" id="ProtNLM"/>
    </source>
</evidence>
<comment type="caution">
    <text evidence="2">The sequence shown here is derived from an EMBL/GenBank/DDBJ whole genome shotgun (WGS) entry which is preliminary data.</text>
</comment>
<keyword evidence="3" id="KW-1185">Reference proteome</keyword>
<evidence type="ECO:0000313" key="2">
    <source>
        <dbReference type="EMBL" id="ONF43771.1"/>
    </source>
</evidence>
<dbReference type="RefSeq" id="WP_076724291.1">
    <property type="nucleotide sequence ID" value="NZ_MSCW01000006.1"/>
</dbReference>
<dbReference type="InterPro" id="IPR012334">
    <property type="entry name" value="Pectin_lyas_fold"/>
</dbReference>
<dbReference type="EMBL" id="MSCW01000006">
    <property type="protein sequence ID" value="ONF43771.1"/>
    <property type="molecule type" value="Genomic_DNA"/>
</dbReference>
<evidence type="ECO:0000256" key="1">
    <source>
        <dbReference type="SAM" id="MobiDB-lite"/>
    </source>
</evidence>
<sequence>MSGDSSLLVEKLWRLKRRIDKGACPGVEFVHLNTLLREPNYRADVLRRVESAGTPELKALAREIREVDSGEPLMAREVTSRLASSAPQAPKRGSWLWRNRVILLPVMAVCALAAGFTAFENRAVRVDADITADTTWSSGSRYILEKTIYVENASLTIEPGVVVEGESGSALVVTADAKLFVRGRADSPVVFTSAKPEGARARGDWGGVVLLGRAPVNEPNASIEGLPEGETRGGFGGSDVNDSCGVIEYARIEFAGFEVYKDNELNGLTLGGCGKHTIVRNVQVHRALDDGIEIFGGNVDLKNIVVSGAGDDSIDWDWGWNGNVQFAVVQQHPDAGDNAFEGDNNGRDHEAQPRSEPTFYNVTLVGAGNSPKKHRGIVVREGSGAHFHNMIIDSYAIEALDVRDEALSMVNRGYLTFSNNLLANLGHLGRVAREQGEDDDDFGFDEQAWMERAANNNVFRVDTALFPGARDVVRPTFMPRLQLKQMHAKRPPQSEFFDESAHFVGAINPVSSVTWMDGWTAFPES</sequence>
<protein>
    <recommendedName>
        <fullName evidence="4">Right handed beta helix domain-containing protein</fullName>
    </recommendedName>
</protein>
<gene>
    <name evidence="2" type="ORF">BTO32_08950</name>
</gene>